<feature type="region of interest" description="Disordered" evidence="6">
    <location>
        <begin position="458"/>
        <end position="498"/>
    </location>
</feature>
<dbReference type="SUPFAM" id="SSF57667">
    <property type="entry name" value="beta-beta-alpha zinc fingers"/>
    <property type="match status" value="1"/>
</dbReference>
<evidence type="ECO:0000256" key="4">
    <source>
        <dbReference type="ARBA" id="ARBA00022833"/>
    </source>
</evidence>
<feature type="compositionally biased region" description="Polar residues" evidence="6">
    <location>
        <begin position="386"/>
        <end position="395"/>
    </location>
</feature>
<gene>
    <name evidence="8" type="primary">USV1_4</name>
    <name evidence="8" type="ORF">IWQ60_006934</name>
</gene>
<dbReference type="SMART" id="SM00355">
    <property type="entry name" value="ZnF_C2H2"/>
    <property type="match status" value="2"/>
</dbReference>
<dbReference type="PROSITE" id="PS50157">
    <property type="entry name" value="ZINC_FINGER_C2H2_2"/>
    <property type="match status" value="2"/>
</dbReference>
<proteinExistence type="predicted"/>
<dbReference type="EMBL" id="JANBPT010000436">
    <property type="protein sequence ID" value="KAJ1920693.1"/>
    <property type="molecule type" value="Genomic_DNA"/>
</dbReference>
<dbReference type="Gene3D" id="3.30.160.60">
    <property type="entry name" value="Classic Zinc Finger"/>
    <property type="match status" value="2"/>
</dbReference>
<dbReference type="PROSITE" id="PS00028">
    <property type="entry name" value="ZINC_FINGER_C2H2_1"/>
    <property type="match status" value="2"/>
</dbReference>
<feature type="region of interest" description="Disordered" evidence="6">
    <location>
        <begin position="47"/>
        <end position="67"/>
    </location>
</feature>
<accession>A0A9W8DWF5</accession>
<keyword evidence="9" id="KW-1185">Reference proteome</keyword>
<dbReference type="GO" id="GO:0000978">
    <property type="term" value="F:RNA polymerase II cis-regulatory region sequence-specific DNA binding"/>
    <property type="evidence" value="ECO:0007669"/>
    <property type="project" value="TreeGrafter"/>
</dbReference>
<protein>
    <submittedName>
        <fullName evidence="8">Up in starvation</fullName>
    </submittedName>
</protein>
<feature type="region of interest" description="Disordered" evidence="6">
    <location>
        <begin position="276"/>
        <end position="361"/>
    </location>
</feature>
<evidence type="ECO:0000259" key="7">
    <source>
        <dbReference type="PROSITE" id="PS50157"/>
    </source>
</evidence>
<dbReference type="Proteomes" id="UP001150569">
    <property type="component" value="Unassembled WGS sequence"/>
</dbReference>
<keyword evidence="4" id="KW-0862">Zinc</keyword>
<feature type="domain" description="C2H2-type" evidence="7">
    <location>
        <begin position="175"/>
        <end position="204"/>
    </location>
</feature>
<evidence type="ECO:0000313" key="9">
    <source>
        <dbReference type="Proteomes" id="UP001150569"/>
    </source>
</evidence>
<evidence type="ECO:0000256" key="1">
    <source>
        <dbReference type="ARBA" id="ARBA00022723"/>
    </source>
</evidence>
<dbReference type="GO" id="GO:0005667">
    <property type="term" value="C:transcription regulator complex"/>
    <property type="evidence" value="ECO:0007669"/>
    <property type="project" value="TreeGrafter"/>
</dbReference>
<dbReference type="GO" id="GO:0000785">
    <property type="term" value="C:chromatin"/>
    <property type="evidence" value="ECO:0007669"/>
    <property type="project" value="TreeGrafter"/>
</dbReference>
<keyword evidence="1" id="KW-0479">Metal-binding</keyword>
<dbReference type="PANTHER" id="PTHR14003">
    <property type="entry name" value="TRANSCRIPTIONAL REPRESSOR PROTEIN YY"/>
    <property type="match status" value="1"/>
</dbReference>
<dbReference type="FunFam" id="3.30.160.60:FF:002343">
    <property type="entry name" value="Zinc finger protein 33A"/>
    <property type="match status" value="1"/>
</dbReference>
<dbReference type="GO" id="GO:0031519">
    <property type="term" value="C:PcG protein complex"/>
    <property type="evidence" value="ECO:0007669"/>
    <property type="project" value="TreeGrafter"/>
</dbReference>
<dbReference type="Pfam" id="PF00096">
    <property type="entry name" value="zf-C2H2"/>
    <property type="match status" value="1"/>
</dbReference>
<dbReference type="InterPro" id="IPR013087">
    <property type="entry name" value="Znf_C2H2_type"/>
</dbReference>
<dbReference type="OrthoDB" id="10018191at2759"/>
<dbReference type="GO" id="GO:0008270">
    <property type="term" value="F:zinc ion binding"/>
    <property type="evidence" value="ECO:0007669"/>
    <property type="project" value="UniProtKB-KW"/>
</dbReference>
<dbReference type="AlphaFoldDB" id="A0A9W8DWF5"/>
<keyword evidence="3 5" id="KW-0863">Zinc-finger</keyword>
<name>A0A9W8DWF5_9FUNG</name>
<keyword evidence="2" id="KW-0677">Repeat</keyword>
<feature type="region of interest" description="Disordered" evidence="6">
    <location>
        <begin position="376"/>
        <end position="413"/>
    </location>
</feature>
<feature type="compositionally biased region" description="Basic and acidic residues" evidence="6">
    <location>
        <begin position="289"/>
        <end position="302"/>
    </location>
</feature>
<feature type="compositionally biased region" description="Low complexity" evidence="6">
    <location>
        <begin position="58"/>
        <end position="67"/>
    </location>
</feature>
<evidence type="ECO:0000256" key="3">
    <source>
        <dbReference type="ARBA" id="ARBA00022771"/>
    </source>
</evidence>
<feature type="compositionally biased region" description="Polar residues" evidence="6">
    <location>
        <begin position="89"/>
        <end position="106"/>
    </location>
</feature>
<sequence length="590" mass="63848">MDYCDMQAAASSLLDLPHLSPIRRPRAGTLPGLSSLTAAAARDLQNHRPTQQGPDPTSLRLSASPSASPLRRLRLLSMSATGSPEPYPTSISSRATSPVSTASSTIGKAPRSKPSSLNGASSAAEIAAATPIPTPTVVPGKGKVFQCPFPKCNMVFTRSEHLARHSRKHTGEKPFQCIIPGCNRIFSRFDNMMQHTQTHQRDGKQSNISTIANASTRVRGRRSLSNKADTAPKFLCASEDSDPNARRLSQFCIQPSDLQNSTLILRPITSELVHAHHAEAKKARARANAKREHGDQLPRDDETASEIDVDDSSRPHSPVPTITVDEANDGHHPGSSPTSSRPADAHYHPRTAAARRSLSISSQATAPYTAAPAAQMYGHGSKGRRSNTLPSNSNRPPLKCLEPNPIADDVAPNPFHKKEQAHFDLDSARSLVPAIDTKVATQVSPAAAGFVTPPLSAHCLNHSRQQPQPKLRGRGSLSGSSYLPASAATSPSSPQQPQLQYYHHTQPQYHQVVRGADHPTEATAKLYSPHTTYQPYHMAPQLHAATPQYEVQYSPHGHYQPLIGGVAADHMEYYPQHRSNLRYPLTPGGR</sequence>
<dbReference type="GO" id="GO:0000981">
    <property type="term" value="F:DNA-binding transcription factor activity, RNA polymerase II-specific"/>
    <property type="evidence" value="ECO:0007669"/>
    <property type="project" value="TreeGrafter"/>
</dbReference>
<feature type="compositionally biased region" description="Low complexity" evidence="6">
    <location>
        <begin position="474"/>
        <end position="498"/>
    </location>
</feature>
<organism evidence="8 9">
    <name type="scientific">Tieghemiomyces parasiticus</name>
    <dbReference type="NCBI Taxonomy" id="78921"/>
    <lineage>
        <taxon>Eukaryota</taxon>
        <taxon>Fungi</taxon>
        <taxon>Fungi incertae sedis</taxon>
        <taxon>Zoopagomycota</taxon>
        <taxon>Kickxellomycotina</taxon>
        <taxon>Dimargaritomycetes</taxon>
        <taxon>Dimargaritales</taxon>
        <taxon>Dimargaritaceae</taxon>
        <taxon>Tieghemiomyces</taxon>
    </lineage>
</organism>
<feature type="domain" description="C2H2-type" evidence="7">
    <location>
        <begin position="145"/>
        <end position="174"/>
    </location>
</feature>
<evidence type="ECO:0000256" key="6">
    <source>
        <dbReference type="SAM" id="MobiDB-lite"/>
    </source>
</evidence>
<feature type="region of interest" description="Disordered" evidence="6">
    <location>
        <begin position="80"/>
        <end position="120"/>
    </location>
</feature>
<evidence type="ECO:0000313" key="8">
    <source>
        <dbReference type="EMBL" id="KAJ1920693.1"/>
    </source>
</evidence>
<evidence type="ECO:0000256" key="5">
    <source>
        <dbReference type="PROSITE-ProRule" id="PRU00042"/>
    </source>
</evidence>
<comment type="caution">
    <text evidence="8">The sequence shown here is derived from an EMBL/GenBank/DDBJ whole genome shotgun (WGS) entry which is preliminary data.</text>
</comment>
<reference evidence="8" key="1">
    <citation type="submission" date="2022-07" db="EMBL/GenBank/DDBJ databases">
        <title>Phylogenomic reconstructions and comparative analyses of Kickxellomycotina fungi.</title>
        <authorList>
            <person name="Reynolds N.K."/>
            <person name="Stajich J.E."/>
            <person name="Barry K."/>
            <person name="Grigoriev I.V."/>
            <person name="Crous P."/>
            <person name="Smith M.E."/>
        </authorList>
    </citation>
    <scope>NUCLEOTIDE SEQUENCE</scope>
    <source>
        <strain evidence="8">RSA 861</strain>
    </source>
</reference>
<dbReference type="InterPro" id="IPR036236">
    <property type="entry name" value="Znf_C2H2_sf"/>
</dbReference>
<dbReference type="PANTHER" id="PTHR14003:SF19">
    <property type="entry name" value="YY2 TRANSCRIPTION FACTOR"/>
    <property type="match status" value="1"/>
</dbReference>
<evidence type="ECO:0000256" key="2">
    <source>
        <dbReference type="ARBA" id="ARBA00022737"/>
    </source>
</evidence>